<keyword evidence="1" id="KW-0596">Phosphopantetheine</keyword>
<organism evidence="10 11">
    <name type="scientific">Allacma fusca</name>
    <dbReference type="NCBI Taxonomy" id="39272"/>
    <lineage>
        <taxon>Eukaryota</taxon>
        <taxon>Metazoa</taxon>
        <taxon>Ecdysozoa</taxon>
        <taxon>Arthropoda</taxon>
        <taxon>Hexapoda</taxon>
        <taxon>Collembola</taxon>
        <taxon>Symphypleona</taxon>
        <taxon>Sminthuridae</taxon>
        <taxon>Allacma</taxon>
    </lineage>
</organism>
<dbReference type="PANTHER" id="PTHR43775:SF7">
    <property type="entry name" value="FATTY ACID SYNTHASE"/>
    <property type="match status" value="1"/>
</dbReference>
<evidence type="ECO:0000313" key="10">
    <source>
        <dbReference type="EMBL" id="CAG7724620.1"/>
    </source>
</evidence>
<keyword evidence="11" id="KW-1185">Reference proteome</keyword>
<evidence type="ECO:0000256" key="5">
    <source>
        <dbReference type="ARBA" id="ARBA00023002"/>
    </source>
</evidence>
<keyword evidence="2" id="KW-0444">Lipid biosynthesis</keyword>
<evidence type="ECO:0000259" key="9">
    <source>
        <dbReference type="SMART" id="SM00827"/>
    </source>
</evidence>
<dbReference type="OrthoDB" id="329835at2759"/>
<dbReference type="InterPro" id="IPR014043">
    <property type="entry name" value="Acyl_transferase_dom"/>
</dbReference>
<dbReference type="InterPro" id="IPR050091">
    <property type="entry name" value="PKS_NRPS_Biosynth_Enz"/>
</dbReference>
<dbReference type="SMART" id="SM00827">
    <property type="entry name" value="PKS_AT"/>
    <property type="match status" value="1"/>
</dbReference>
<keyword evidence="4" id="KW-0521">NADP</keyword>
<evidence type="ECO:0000256" key="2">
    <source>
        <dbReference type="ARBA" id="ARBA00022516"/>
    </source>
</evidence>
<dbReference type="Pfam" id="PF00698">
    <property type="entry name" value="Acyl_transf_1"/>
    <property type="match status" value="1"/>
</dbReference>
<gene>
    <name evidence="10" type="ORF">AFUS01_LOCUS13630</name>
</gene>
<accession>A0A8J2JZ25</accession>
<keyword evidence="8" id="KW-0511">Multifunctional enzyme</keyword>
<evidence type="ECO:0000256" key="6">
    <source>
        <dbReference type="ARBA" id="ARBA00023098"/>
    </source>
</evidence>
<feature type="domain" description="Malonyl-CoA:ACP transacylase (MAT)" evidence="9">
    <location>
        <begin position="57"/>
        <end position="353"/>
    </location>
</feature>
<name>A0A8J2JZ25_9HEXA</name>
<evidence type="ECO:0000256" key="3">
    <source>
        <dbReference type="ARBA" id="ARBA00022832"/>
    </source>
</evidence>
<keyword evidence="7" id="KW-0275">Fatty acid biosynthesis</keyword>
<protein>
    <recommendedName>
        <fullName evidence="9">Malonyl-CoA:ACP transacylase (MAT) domain-containing protein</fullName>
    </recommendedName>
</protein>
<dbReference type="GO" id="GO:0004312">
    <property type="term" value="F:fatty acid synthase activity"/>
    <property type="evidence" value="ECO:0007669"/>
    <property type="project" value="TreeGrafter"/>
</dbReference>
<keyword evidence="5" id="KW-0560">Oxidoreductase</keyword>
<evidence type="ECO:0000256" key="4">
    <source>
        <dbReference type="ARBA" id="ARBA00022857"/>
    </source>
</evidence>
<dbReference type="GO" id="GO:0006633">
    <property type="term" value="P:fatty acid biosynthetic process"/>
    <property type="evidence" value="ECO:0007669"/>
    <property type="project" value="UniProtKB-KW"/>
</dbReference>
<dbReference type="EMBL" id="CAJVCH010111864">
    <property type="protein sequence ID" value="CAG7724620.1"/>
    <property type="molecule type" value="Genomic_DNA"/>
</dbReference>
<evidence type="ECO:0000256" key="8">
    <source>
        <dbReference type="ARBA" id="ARBA00023268"/>
    </source>
</evidence>
<dbReference type="GO" id="GO:0016491">
    <property type="term" value="F:oxidoreductase activity"/>
    <property type="evidence" value="ECO:0007669"/>
    <property type="project" value="UniProtKB-KW"/>
</dbReference>
<keyword evidence="3" id="KW-0276">Fatty acid metabolism</keyword>
<evidence type="ECO:0000256" key="7">
    <source>
        <dbReference type="ARBA" id="ARBA00023160"/>
    </source>
</evidence>
<sequence length="370" mass="41061">MQSARNRFTGLRTTFQGQLRKTFFGSSVQSGASLTRDIGIDRLSIKIQDRRRPLWFVFSGLGSQCNEVPKELWSFEPFGNSIQESRVTLRNLGIDLDPLLRRSNDLIFKDIRSAFACSSSLQLALYETLRATFVTEPSGFIGHSAGEVLCGYADGCLTAEQVLVISDMRGRAMHEGRLEQGAMAAVGMSWNDLQNQCPDNVYAACNNAAENVTVSGSLGPVLSFVEELQRKGIFAKLVDSCNYSPHSPLAIPAGNLFRKYLEGVVPNEKARSHKWVCTSAKESNWNLRDVSHCSEEYFVRNFLEPVWFYEATLHIPNNAVVVEVSPKSIFQGVLKQTVPKDCTNFVPVLRDGTLNPILSSEGCSRLISAF</sequence>
<dbReference type="AlphaFoldDB" id="A0A8J2JZ25"/>
<dbReference type="PANTHER" id="PTHR43775">
    <property type="entry name" value="FATTY ACID SYNTHASE"/>
    <property type="match status" value="1"/>
</dbReference>
<proteinExistence type="predicted"/>
<evidence type="ECO:0000256" key="1">
    <source>
        <dbReference type="ARBA" id="ARBA00022450"/>
    </source>
</evidence>
<evidence type="ECO:0000313" key="11">
    <source>
        <dbReference type="Proteomes" id="UP000708208"/>
    </source>
</evidence>
<comment type="caution">
    <text evidence="10">The sequence shown here is derived from an EMBL/GenBank/DDBJ whole genome shotgun (WGS) entry which is preliminary data.</text>
</comment>
<reference evidence="10" key="1">
    <citation type="submission" date="2021-06" db="EMBL/GenBank/DDBJ databases">
        <authorList>
            <person name="Hodson N. C."/>
            <person name="Mongue J. A."/>
            <person name="Jaron S. K."/>
        </authorList>
    </citation>
    <scope>NUCLEOTIDE SEQUENCE</scope>
</reference>
<keyword evidence="6" id="KW-0443">Lipid metabolism</keyword>
<dbReference type="Proteomes" id="UP000708208">
    <property type="component" value="Unassembled WGS sequence"/>
</dbReference>